<gene>
    <name evidence="1" type="ORF">BK660_21905</name>
</gene>
<dbReference type="RefSeq" id="WP_123435222.1">
    <property type="nucleotide sequence ID" value="NZ_MOBK01000009.1"/>
</dbReference>
<name>A0A423HXR8_9PSED</name>
<dbReference type="AlphaFoldDB" id="A0A423HXR8"/>
<comment type="caution">
    <text evidence="1">The sequence shown here is derived from an EMBL/GenBank/DDBJ whole genome shotgun (WGS) entry which is preliminary data.</text>
</comment>
<proteinExistence type="predicted"/>
<evidence type="ECO:0000313" key="2">
    <source>
        <dbReference type="Proteomes" id="UP000285636"/>
    </source>
</evidence>
<sequence>MRDLDTKFHFHDGNMTVERTQDCTPIAEHTKALHNAGMHGGSEMKHAAKIPFVIIEDYCNKHEITFHECMANKEHMRRMLNDPDLSVFRIWKGKV</sequence>
<dbReference type="EMBL" id="MOBK01000009">
    <property type="protein sequence ID" value="RON17946.1"/>
    <property type="molecule type" value="Genomic_DNA"/>
</dbReference>
<dbReference type="Proteomes" id="UP000285636">
    <property type="component" value="Unassembled WGS sequence"/>
</dbReference>
<evidence type="ECO:0000313" key="1">
    <source>
        <dbReference type="EMBL" id="RON17946.1"/>
    </source>
</evidence>
<accession>A0A423HXR8</accession>
<protein>
    <submittedName>
        <fullName evidence="1">Uncharacterized protein</fullName>
    </submittedName>
</protein>
<reference evidence="1 2" key="1">
    <citation type="submission" date="2016-10" db="EMBL/GenBank/DDBJ databases">
        <title>Comparative genome analysis of multiple Pseudomonas spp. focuses on biocontrol and plant growth promoting traits.</title>
        <authorList>
            <person name="Tao X.-Y."/>
            <person name="Taylor C.G."/>
        </authorList>
    </citation>
    <scope>NUCLEOTIDE SEQUENCE [LARGE SCALE GENOMIC DNA]</scope>
    <source>
        <strain evidence="1 2">38D7</strain>
    </source>
</reference>
<organism evidence="1 2">
    <name type="scientific">Pseudomonas brassicacearum</name>
    <dbReference type="NCBI Taxonomy" id="930166"/>
    <lineage>
        <taxon>Bacteria</taxon>
        <taxon>Pseudomonadati</taxon>
        <taxon>Pseudomonadota</taxon>
        <taxon>Gammaproteobacteria</taxon>
        <taxon>Pseudomonadales</taxon>
        <taxon>Pseudomonadaceae</taxon>
        <taxon>Pseudomonas</taxon>
    </lineage>
</organism>